<evidence type="ECO:0000313" key="2">
    <source>
        <dbReference type="Proteomes" id="UP000078200"/>
    </source>
</evidence>
<accession>A0A1A9VQH8</accession>
<reference evidence="1" key="1">
    <citation type="submission" date="2020-05" db="UniProtKB">
        <authorList>
            <consortium name="EnsemblMetazoa"/>
        </authorList>
    </citation>
    <scope>IDENTIFICATION</scope>
    <source>
        <strain evidence="1">TTRI</strain>
    </source>
</reference>
<sequence length="261" mass="29886">MAILEETFSIAVLTCAYGFLETTSISSFTLTSLICLFTSLIANFLVLSGNLTLVFSPKFYDSVDKKIKDIGIKLEEKFNSRINDLQVVMKVIKERCTDIIISDLLAQFVNILAHVVKVTNCLNNDVLVKFNSIVVRKVLWRNYLTTSKVILTDIISGEIRTRIYINEHLPPLCRKLNSLYSQMKKNGKITKLKIFKKDLPKVSVTPNDHAVVLYDIYTFLNRTHTSMMLELNLEPIASNKLFRNYHKYSDPSLSTFELPVY</sequence>
<organism evidence="1 2">
    <name type="scientific">Glossina austeni</name>
    <name type="common">Savannah tsetse fly</name>
    <dbReference type="NCBI Taxonomy" id="7395"/>
    <lineage>
        <taxon>Eukaryota</taxon>
        <taxon>Metazoa</taxon>
        <taxon>Ecdysozoa</taxon>
        <taxon>Arthropoda</taxon>
        <taxon>Hexapoda</taxon>
        <taxon>Insecta</taxon>
        <taxon>Pterygota</taxon>
        <taxon>Neoptera</taxon>
        <taxon>Endopterygota</taxon>
        <taxon>Diptera</taxon>
        <taxon>Brachycera</taxon>
        <taxon>Muscomorpha</taxon>
        <taxon>Hippoboscoidea</taxon>
        <taxon>Glossinidae</taxon>
        <taxon>Glossina</taxon>
    </lineage>
</organism>
<protein>
    <submittedName>
        <fullName evidence="1">Uncharacterized protein</fullName>
    </submittedName>
</protein>
<evidence type="ECO:0000313" key="1">
    <source>
        <dbReference type="EnsemblMetazoa" id="GAUT044396-PA"/>
    </source>
</evidence>
<name>A0A1A9VQH8_GLOAU</name>
<dbReference type="Proteomes" id="UP000078200">
    <property type="component" value="Unassembled WGS sequence"/>
</dbReference>
<keyword evidence="2" id="KW-1185">Reference proteome</keyword>
<dbReference type="EnsemblMetazoa" id="GAUT044396-RA">
    <property type="protein sequence ID" value="GAUT044396-PA"/>
    <property type="gene ID" value="GAUT044396"/>
</dbReference>
<dbReference type="VEuPathDB" id="VectorBase:GAUT044396"/>
<dbReference type="AlphaFoldDB" id="A0A1A9VQH8"/>
<proteinExistence type="predicted"/>